<sequence length="38" mass="4427">MRVGFRDQAAFDAYLSSEQHQSTVNRIKQHFADVIVFN</sequence>
<dbReference type="InterPro" id="IPR011008">
    <property type="entry name" value="Dimeric_a/b-barrel"/>
</dbReference>
<dbReference type="RefSeq" id="WP_166152343.1">
    <property type="nucleotide sequence ID" value="NZ_JAAOIW010000007.1"/>
</dbReference>
<gene>
    <name evidence="1" type="ORF">G9U52_19605</name>
</gene>
<dbReference type="SUPFAM" id="SSF54909">
    <property type="entry name" value="Dimeric alpha+beta barrel"/>
    <property type="match status" value="1"/>
</dbReference>
<organism evidence="1 2">
    <name type="scientific">Paenibacillus agricola</name>
    <dbReference type="NCBI Taxonomy" id="2716264"/>
    <lineage>
        <taxon>Bacteria</taxon>
        <taxon>Bacillati</taxon>
        <taxon>Bacillota</taxon>
        <taxon>Bacilli</taxon>
        <taxon>Bacillales</taxon>
        <taxon>Paenibacillaceae</taxon>
        <taxon>Paenibacillus</taxon>
    </lineage>
</organism>
<keyword evidence="2" id="KW-1185">Reference proteome</keyword>
<evidence type="ECO:0000313" key="2">
    <source>
        <dbReference type="Proteomes" id="UP001165962"/>
    </source>
</evidence>
<dbReference type="Gene3D" id="3.30.70.100">
    <property type="match status" value="1"/>
</dbReference>
<accession>A0ABX0J6J6</accession>
<evidence type="ECO:0008006" key="3">
    <source>
        <dbReference type="Google" id="ProtNLM"/>
    </source>
</evidence>
<dbReference type="Proteomes" id="UP001165962">
    <property type="component" value="Unassembled WGS sequence"/>
</dbReference>
<protein>
    <recommendedName>
        <fullName evidence="3">Stress responsive alpha/beta barrel protein</fullName>
    </recommendedName>
</protein>
<dbReference type="EMBL" id="JAAOIW010000007">
    <property type="protein sequence ID" value="NHN32047.1"/>
    <property type="molecule type" value="Genomic_DNA"/>
</dbReference>
<reference evidence="1" key="1">
    <citation type="submission" date="2020-03" db="EMBL/GenBank/DDBJ databases">
        <title>Draft sequencing of Paenibacilllus sp. S3N08.</title>
        <authorList>
            <person name="Kim D.-U."/>
        </authorList>
    </citation>
    <scope>NUCLEOTIDE SEQUENCE</scope>
    <source>
        <strain evidence="1">S3N08</strain>
    </source>
</reference>
<name>A0ABX0J6J6_9BACL</name>
<proteinExistence type="predicted"/>
<comment type="caution">
    <text evidence="1">The sequence shown here is derived from an EMBL/GenBank/DDBJ whole genome shotgun (WGS) entry which is preliminary data.</text>
</comment>
<evidence type="ECO:0000313" key="1">
    <source>
        <dbReference type="EMBL" id="NHN32047.1"/>
    </source>
</evidence>